<dbReference type="Gene3D" id="1.25.40.10">
    <property type="entry name" value="Tetratricopeptide repeat domain"/>
    <property type="match status" value="1"/>
</dbReference>
<keyword evidence="3" id="KW-1185">Reference proteome</keyword>
<organism evidence="2 3">
    <name type="scientific">Melipona quadrifasciata</name>
    <dbReference type="NCBI Taxonomy" id="166423"/>
    <lineage>
        <taxon>Eukaryota</taxon>
        <taxon>Metazoa</taxon>
        <taxon>Ecdysozoa</taxon>
        <taxon>Arthropoda</taxon>
        <taxon>Hexapoda</taxon>
        <taxon>Insecta</taxon>
        <taxon>Pterygota</taxon>
        <taxon>Neoptera</taxon>
        <taxon>Endopterygota</taxon>
        <taxon>Hymenoptera</taxon>
        <taxon>Apocrita</taxon>
        <taxon>Aculeata</taxon>
        <taxon>Apoidea</taxon>
        <taxon>Anthophila</taxon>
        <taxon>Apidae</taxon>
        <taxon>Melipona</taxon>
    </lineage>
</organism>
<dbReference type="GO" id="GO:0030695">
    <property type="term" value="F:GTPase regulator activity"/>
    <property type="evidence" value="ECO:0007669"/>
    <property type="project" value="InterPro"/>
</dbReference>
<dbReference type="PROSITE" id="PS50877">
    <property type="entry name" value="GOLOCO"/>
    <property type="match status" value="1"/>
</dbReference>
<dbReference type="InterPro" id="IPR011990">
    <property type="entry name" value="TPR-like_helical_dom_sf"/>
</dbReference>
<dbReference type="AlphaFoldDB" id="A0A0M8ZUK1"/>
<dbReference type="SMART" id="SM00390">
    <property type="entry name" value="GoLoco"/>
    <property type="match status" value="1"/>
</dbReference>
<evidence type="ECO:0000313" key="2">
    <source>
        <dbReference type="EMBL" id="KOX69903.1"/>
    </source>
</evidence>
<evidence type="ECO:0000313" key="3">
    <source>
        <dbReference type="Proteomes" id="UP000053105"/>
    </source>
</evidence>
<feature type="region of interest" description="Disordered" evidence="1">
    <location>
        <begin position="235"/>
        <end position="262"/>
    </location>
</feature>
<dbReference type="EMBL" id="KQ435878">
    <property type="protein sequence ID" value="KOX69903.1"/>
    <property type="molecule type" value="Genomic_DNA"/>
</dbReference>
<gene>
    <name evidence="2" type="ORF">WN51_04415</name>
</gene>
<evidence type="ECO:0000256" key="1">
    <source>
        <dbReference type="SAM" id="MobiDB-lite"/>
    </source>
</evidence>
<reference evidence="2 3" key="1">
    <citation type="submission" date="2015-07" db="EMBL/GenBank/DDBJ databases">
        <title>The genome of Melipona quadrifasciata.</title>
        <authorList>
            <person name="Pan H."/>
            <person name="Kapheim K."/>
        </authorList>
    </citation>
    <scope>NUCLEOTIDE SEQUENCE [LARGE SCALE GENOMIC DNA]</scope>
    <source>
        <strain evidence="2">0111107301</strain>
        <tissue evidence="2">Whole body</tissue>
    </source>
</reference>
<sequence length="262" mass="29906">MDDRPDELQKSSHSSLLFFLEARGETKTTFESDRIESIYSVHCSCHLLCIEVSRETVSPMETDLITIAQYSNIILVAIKRRKLVRELARDDQYQRQQLEQSVYCEAESRRTAAEDERQDAQGANQEKIKSTTQDLFELLERVQSSRLDDQRCVLPPYFSQPVKASAKVFEMRVAIGKARCICDPQDVRGRSRLPVVQVHAPEVSVEPPRPAVMRFDQISDFRYVAAGLNLRSCKGSNLKRDSAEPKSQHADPRSNYANKPTK</sequence>
<feature type="compositionally biased region" description="Basic and acidic residues" evidence="1">
    <location>
        <begin position="238"/>
        <end position="252"/>
    </location>
</feature>
<dbReference type="InterPro" id="IPR003109">
    <property type="entry name" value="GoLoco_motif"/>
</dbReference>
<dbReference type="STRING" id="166423.A0A0M8ZUK1"/>
<dbReference type="Pfam" id="PF02188">
    <property type="entry name" value="GoLoco"/>
    <property type="match status" value="1"/>
</dbReference>
<dbReference type="OrthoDB" id="286233at2759"/>
<accession>A0A0M8ZUK1</accession>
<proteinExistence type="predicted"/>
<dbReference type="Proteomes" id="UP000053105">
    <property type="component" value="Unassembled WGS sequence"/>
</dbReference>
<protein>
    <submittedName>
        <fullName evidence="2">Uncharacterized protein</fullName>
    </submittedName>
</protein>
<name>A0A0M8ZUK1_9HYME</name>